<dbReference type="InterPro" id="IPR058625">
    <property type="entry name" value="MdtA-like_BSH"/>
</dbReference>
<dbReference type="FunFam" id="2.40.30.170:FF:000010">
    <property type="entry name" value="Efflux RND transporter periplasmic adaptor subunit"/>
    <property type="match status" value="1"/>
</dbReference>
<dbReference type="AlphaFoldDB" id="A0A844GTI1"/>
<dbReference type="Pfam" id="PF25954">
    <property type="entry name" value="Beta-barrel_RND_2"/>
    <property type="match status" value="1"/>
</dbReference>
<dbReference type="RefSeq" id="WP_155082475.1">
    <property type="nucleotide sequence ID" value="NZ_WMIA01000001.1"/>
</dbReference>
<dbReference type="NCBIfam" id="TIGR01730">
    <property type="entry name" value="RND_mfp"/>
    <property type="match status" value="1"/>
</dbReference>
<evidence type="ECO:0000259" key="4">
    <source>
        <dbReference type="Pfam" id="PF25917"/>
    </source>
</evidence>
<feature type="signal peptide" evidence="3">
    <location>
        <begin position="1"/>
        <end position="24"/>
    </location>
</feature>
<dbReference type="Pfam" id="PF25917">
    <property type="entry name" value="BSH_RND"/>
    <property type="match status" value="1"/>
</dbReference>
<keyword evidence="3" id="KW-0732">Signal</keyword>
<feature type="domain" description="Multidrug resistance protein MdtA-like barrel-sandwich hybrid" evidence="4">
    <location>
        <begin position="71"/>
        <end position="247"/>
    </location>
</feature>
<dbReference type="PANTHER" id="PTHR30469:SF15">
    <property type="entry name" value="HLYD FAMILY OF SECRETION PROTEINS"/>
    <property type="match status" value="1"/>
</dbReference>
<dbReference type="EMBL" id="WMIA01000001">
    <property type="protein sequence ID" value="MTF37575.1"/>
    <property type="molecule type" value="Genomic_DNA"/>
</dbReference>
<dbReference type="Gene3D" id="2.40.420.20">
    <property type="match status" value="1"/>
</dbReference>
<dbReference type="Gene3D" id="2.40.50.100">
    <property type="match status" value="1"/>
</dbReference>
<organism evidence="7 8">
    <name type="scientific">Cyanobacterium aponinum 0216</name>
    <dbReference type="NCBI Taxonomy" id="2676140"/>
    <lineage>
        <taxon>Bacteria</taxon>
        <taxon>Bacillati</taxon>
        <taxon>Cyanobacteriota</taxon>
        <taxon>Cyanophyceae</taxon>
        <taxon>Oscillatoriophycideae</taxon>
        <taxon>Chroococcales</taxon>
        <taxon>Geminocystaceae</taxon>
        <taxon>Cyanobacterium</taxon>
    </lineage>
</organism>
<sequence length="414" mass="44893">MNIYSNFIKFSCLLLFLLPLASCGNPPETTAQEEESLPPSARIPSVDIQAVSRDFLTPTREYIGTTEPLKEVIIRSQAEGQLLELTVDVGDRILKDQTIASLDDTLLNASLARAQAELISLNSAVTEAQSDVISAQAEVESARVRFQQAQVDANRLQQLYEEGAIAKREVELAQTEAKTAEQTLKSAQSQVKVREAAVETAKGRITSQKAVIAEEKKRLAFTKIKSPSDGYVLERLTEEGNLIQTGGEIISIGDFSQAIVNVAVSELDLAKVALGKTVNVKLDAFPNQTFTGIINQISPAAQGDSRQIPLEILLSNPEGKIKQGLLARVKFTADNPSLTIPESALQVGEQDNIVFVVNNQSSETKVIAKEVTLGKRRNGKVEVLTGLNEADKIVSRSSNSLKDNQKVKLSAISK</sequence>
<proteinExistence type="inferred from homology"/>
<protein>
    <submittedName>
        <fullName evidence="7">Efflux RND transporter periplasmic adaptor subunit</fullName>
    </submittedName>
</protein>
<dbReference type="Gene3D" id="1.10.287.470">
    <property type="entry name" value="Helix hairpin bin"/>
    <property type="match status" value="1"/>
</dbReference>
<feature type="chain" id="PRO_5032645842" evidence="3">
    <location>
        <begin position="25"/>
        <end position="414"/>
    </location>
</feature>
<dbReference type="InterPro" id="IPR058649">
    <property type="entry name" value="CzcB_C"/>
</dbReference>
<gene>
    <name evidence="7" type="ORF">GGC33_01320</name>
</gene>
<keyword evidence="2" id="KW-0175">Coiled coil</keyword>
<dbReference type="Gene3D" id="2.40.30.170">
    <property type="match status" value="1"/>
</dbReference>
<dbReference type="SUPFAM" id="SSF111369">
    <property type="entry name" value="HlyD-like secretion proteins"/>
    <property type="match status" value="1"/>
</dbReference>
<dbReference type="SUPFAM" id="SSF56954">
    <property type="entry name" value="Outer membrane efflux proteins (OEP)"/>
    <property type="match status" value="1"/>
</dbReference>
<feature type="domain" description="CusB-like beta-barrel" evidence="5">
    <location>
        <begin position="260"/>
        <end position="333"/>
    </location>
</feature>
<name>A0A844GTI1_9CHRO</name>
<evidence type="ECO:0000313" key="7">
    <source>
        <dbReference type="EMBL" id="MTF37575.1"/>
    </source>
</evidence>
<dbReference type="Proteomes" id="UP000437131">
    <property type="component" value="Unassembled WGS sequence"/>
</dbReference>
<reference evidence="7 8" key="1">
    <citation type="submission" date="2019-11" db="EMBL/GenBank/DDBJ databases">
        <title>Isolation of a new High Light Tolerant Cyanobacteria.</title>
        <authorList>
            <person name="Dobson Z."/>
            <person name="Vaughn N."/>
            <person name="Vaughn M."/>
            <person name="Fromme P."/>
            <person name="Mazor Y."/>
        </authorList>
    </citation>
    <scope>NUCLEOTIDE SEQUENCE [LARGE SCALE GENOMIC DNA]</scope>
    <source>
        <strain evidence="7 8">0216</strain>
    </source>
</reference>
<evidence type="ECO:0000256" key="1">
    <source>
        <dbReference type="ARBA" id="ARBA00009477"/>
    </source>
</evidence>
<evidence type="ECO:0000256" key="3">
    <source>
        <dbReference type="SAM" id="SignalP"/>
    </source>
</evidence>
<dbReference type="GO" id="GO:1990281">
    <property type="term" value="C:efflux pump complex"/>
    <property type="evidence" value="ECO:0007669"/>
    <property type="project" value="TreeGrafter"/>
</dbReference>
<comment type="caution">
    <text evidence="7">The sequence shown here is derived from an EMBL/GenBank/DDBJ whole genome shotgun (WGS) entry which is preliminary data.</text>
</comment>
<evidence type="ECO:0000259" key="5">
    <source>
        <dbReference type="Pfam" id="PF25954"/>
    </source>
</evidence>
<accession>A0A844GTI1</accession>
<dbReference type="Pfam" id="PF25975">
    <property type="entry name" value="CzcB_C"/>
    <property type="match status" value="1"/>
</dbReference>
<feature type="coiled-coil region" evidence="2">
    <location>
        <begin position="111"/>
        <end position="190"/>
    </location>
</feature>
<dbReference type="GO" id="GO:0015562">
    <property type="term" value="F:efflux transmembrane transporter activity"/>
    <property type="evidence" value="ECO:0007669"/>
    <property type="project" value="TreeGrafter"/>
</dbReference>
<feature type="domain" description="CzcB-like C-terminal circularly permuted SH3-like" evidence="6">
    <location>
        <begin position="338"/>
        <end position="402"/>
    </location>
</feature>
<dbReference type="InterPro" id="IPR058792">
    <property type="entry name" value="Beta-barrel_RND_2"/>
</dbReference>
<dbReference type="InterPro" id="IPR006143">
    <property type="entry name" value="RND_pump_MFP"/>
</dbReference>
<evidence type="ECO:0000259" key="6">
    <source>
        <dbReference type="Pfam" id="PF25975"/>
    </source>
</evidence>
<evidence type="ECO:0000256" key="2">
    <source>
        <dbReference type="SAM" id="Coils"/>
    </source>
</evidence>
<dbReference type="PANTHER" id="PTHR30469">
    <property type="entry name" value="MULTIDRUG RESISTANCE PROTEIN MDTA"/>
    <property type="match status" value="1"/>
</dbReference>
<evidence type="ECO:0000313" key="8">
    <source>
        <dbReference type="Proteomes" id="UP000437131"/>
    </source>
</evidence>
<comment type="similarity">
    <text evidence="1">Belongs to the membrane fusion protein (MFP) (TC 8.A.1) family.</text>
</comment>